<sequence>MTMIKNKWRTRGLSAVAVTMGTALLVNSQATIVHAAALEETAKNTGTKVITFLILLTVVLGAIGAALGIAMMASGNQMLHASGTKKVMIGLASIVGILCLGLGVTWIVQTVTGAGGGFNWQWPF</sequence>
<proteinExistence type="predicted"/>
<keyword evidence="3" id="KW-1185">Reference proteome</keyword>
<keyword evidence="1" id="KW-1133">Transmembrane helix</keyword>
<dbReference type="Proteomes" id="UP000185473">
    <property type="component" value="Chromosome"/>
</dbReference>
<protein>
    <submittedName>
        <fullName evidence="2">Uncharacterized protein</fullName>
    </submittedName>
</protein>
<reference evidence="2 3" key="1">
    <citation type="submission" date="2016-02" db="EMBL/GenBank/DDBJ databases">
        <title>Complete Genome Sequence of Weissella jogaejeotgali FOL01.</title>
        <authorList>
            <person name="Lee J.-H."/>
            <person name="Ku H.-J."/>
        </authorList>
    </citation>
    <scope>NUCLEOTIDE SEQUENCE [LARGE SCALE GENOMIC DNA]</scope>
    <source>
        <strain evidence="2 3">FOL01</strain>
    </source>
</reference>
<dbReference type="KEGG" id="wjo:FOL01_0942"/>
<gene>
    <name evidence="2" type="ORF">FOL01_0942</name>
</gene>
<dbReference type="RefSeq" id="WP_075269628.1">
    <property type="nucleotide sequence ID" value="NZ_CP014332.1"/>
</dbReference>
<feature type="transmembrane region" description="Helical" evidence="1">
    <location>
        <begin position="51"/>
        <end position="75"/>
    </location>
</feature>
<accession>A0A1L6RB72</accession>
<dbReference type="AlphaFoldDB" id="A0A1L6RB72"/>
<organism evidence="2 3">
    <name type="scientific">Weissella jogaejeotgali</name>
    <dbReference type="NCBI Taxonomy" id="1631871"/>
    <lineage>
        <taxon>Bacteria</taxon>
        <taxon>Bacillati</taxon>
        <taxon>Bacillota</taxon>
        <taxon>Bacilli</taxon>
        <taxon>Lactobacillales</taxon>
        <taxon>Lactobacillaceae</taxon>
        <taxon>Weissella</taxon>
    </lineage>
</organism>
<feature type="transmembrane region" description="Helical" evidence="1">
    <location>
        <begin position="87"/>
        <end position="108"/>
    </location>
</feature>
<keyword evidence="1" id="KW-0812">Transmembrane</keyword>
<dbReference type="EMBL" id="CP014332">
    <property type="protein sequence ID" value="APS41801.1"/>
    <property type="molecule type" value="Genomic_DNA"/>
</dbReference>
<keyword evidence="1" id="KW-0472">Membrane</keyword>
<evidence type="ECO:0000313" key="3">
    <source>
        <dbReference type="Proteomes" id="UP000185473"/>
    </source>
</evidence>
<dbReference type="STRING" id="1631871.FOL01_0942"/>
<evidence type="ECO:0000313" key="2">
    <source>
        <dbReference type="EMBL" id="APS41801.1"/>
    </source>
</evidence>
<evidence type="ECO:0000256" key="1">
    <source>
        <dbReference type="SAM" id="Phobius"/>
    </source>
</evidence>
<name>A0A1L6RB72_9LACO</name>